<dbReference type="PANTHER" id="PTHR31385">
    <property type="entry name" value="PUTATIVE (DUF220)-RELATED"/>
    <property type="match status" value="1"/>
</dbReference>
<comment type="caution">
    <text evidence="2">The sequence shown here is derived from an EMBL/GenBank/DDBJ whole genome shotgun (WGS) entry which is preliminary data.</text>
</comment>
<proteinExistence type="predicted"/>
<sequence length="316" mass="37226">MGVFTGFDGLINQNIQQPLKARCCRPRPSPRYLRMLNLNQFQRMILYNIQEPWYWDPDVDPKLKAEYKKNSHVRSMPLYAIDPKYYDLAEVNRQAGLWSGPDNKHPWYDAPATVKVKRKKGLCNLNIEFTLGWPPQLVSEMLTNPRNLNFFRLFDREFRQRLDNKSTKVLKKDGPRQITEVKKTLRYKILGLPIAIPIHLIIDENHQNLTAKFKKKKMMYMKVFEGSWKVEPLYADQERLCKSRSRINEEEYKSCSGGKGRIGSKVTMEQIFQPCSLLNVPPISWFIREITIKTIKNLLEDLRKFVMDMHKSSSPE</sequence>
<keyword evidence="3" id="KW-1185">Reference proteome</keyword>
<name>A0A8T2AIE3_ARASU</name>
<gene>
    <name evidence="2" type="ORF">ISN44_As09g010910</name>
</gene>
<reference evidence="2 3" key="1">
    <citation type="submission" date="2020-12" db="EMBL/GenBank/DDBJ databases">
        <title>Concerted genomic and epigenomic changes stabilize Arabidopsis allopolyploids.</title>
        <authorList>
            <person name="Chen Z."/>
        </authorList>
    </citation>
    <scope>NUCLEOTIDE SEQUENCE [LARGE SCALE GENOMIC DNA]</scope>
    <source>
        <strain evidence="2">As9502</strain>
        <tissue evidence="2">Leaf</tissue>
    </source>
</reference>
<evidence type="ECO:0000313" key="3">
    <source>
        <dbReference type="Proteomes" id="UP000694251"/>
    </source>
</evidence>
<dbReference type="Pfam" id="PF02713">
    <property type="entry name" value="DUF220"/>
    <property type="match status" value="1"/>
</dbReference>
<dbReference type="AlphaFoldDB" id="A0A8T2AIE3"/>
<protein>
    <recommendedName>
        <fullName evidence="1">DUF220 domain-containing protein</fullName>
    </recommendedName>
</protein>
<dbReference type="Proteomes" id="UP000694251">
    <property type="component" value="Chromosome 9"/>
</dbReference>
<feature type="domain" description="DUF220" evidence="1">
    <location>
        <begin position="194"/>
        <end position="265"/>
    </location>
</feature>
<dbReference type="PANTHER" id="PTHR31385:SF2">
    <property type="entry name" value="DUF220 DOMAIN-CONTAINING PROTEIN-RELATED"/>
    <property type="match status" value="1"/>
</dbReference>
<evidence type="ECO:0000259" key="1">
    <source>
        <dbReference type="Pfam" id="PF02713"/>
    </source>
</evidence>
<accession>A0A8T2AIE3</accession>
<dbReference type="InterPro" id="IPR003863">
    <property type="entry name" value="DUF220"/>
</dbReference>
<organism evidence="2 3">
    <name type="scientific">Arabidopsis suecica</name>
    <name type="common">Swedish thale-cress</name>
    <name type="synonym">Cardaminopsis suecica</name>
    <dbReference type="NCBI Taxonomy" id="45249"/>
    <lineage>
        <taxon>Eukaryota</taxon>
        <taxon>Viridiplantae</taxon>
        <taxon>Streptophyta</taxon>
        <taxon>Embryophyta</taxon>
        <taxon>Tracheophyta</taxon>
        <taxon>Spermatophyta</taxon>
        <taxon>Magnoliopsida</taxon>
        <taxon>eudicotyledons</taxon>
        <taxon>Gunneridae</taxon>
        <taxon>Pentapetalae</taxon>
        <taxon>rosids</taxon>
        <taxon>malvids</taxon>
        <taxon>Brassicales</taxon>
        <taxon>Brassicaceae</taxon>
        <taxon>Camelineae</taxon>
        <taxon>Arabidopsis</taxon>
    </lineage>
</organism>
<dbReference type="EMBL" id="JAEFBJ010000009">
    <property type="protein sequence ID" value="KAG7572734.1"/>
    <property type="molecule type" value="Genomic_DNA"/>
</dbReference>
<evidence type="ECO:0000313" key="2">
    <source>
        <dbReference type="EMBL" id="KAG7572734.1"/>
    </source>
</evidence>
<dbReference type="OrthoDB" id="1089604at2759"/>